<reference evidence="1" key="1">
    <citation type="submission" date="2021-06" db="EMBL/GenBank/DDBJ databases">
        <authorList>
            <person name="Kallberg Y."/>
            <person name="Tangrot J."/>
            <person name="Rosling A."/>
        </authorList>
    </citation>
    <scope>NUCLEOTIDE SEQUENCE</scope>
    <source>
        <strain evidence="1">MA461A</strain>
    </source>
</reference>
<gene>
    <name evidence="1" type="ORF">RPERSI_LOCUS29997</name>
</gene>
<name>A0ACA9SDT2_9GLOM</name>
<sequence length="101" mass="11555">NYFFVDRKAELIIYKGFQVMPSELEYILLTHDAVADAVVLGYYSEEEATEVPMAYVVIKNGYDQPQSLAREIQFFVDEKVAPHKKLRGGILLIDKIPKSET</sequence>
<accession>A0ACA9SDT2</accession>
<keyword evidence="2" id="KW-1185">Reference proteome</keyword>
<proteinExistence type="predicted"/>
<organism evidence="1 2">
    <name type="scientific">Racocetra persica</name>
    <dbReference type="NCBI Taxonomy" id="160502"/>
    <lineage>
        <taxon>Eukaryota</taxon>
        <taxon>Fungi</taxon>
        <taxon>Fungi incertae sedis</taxon>
        <taxon>Mucoromycota</taxon>
        <taxon>Glomeromycotina</taxon>
        <taxon>Glomeromycetes</taxon>
        <taxon>Diversisporales</taxon>
        <taxon>Gigasporaceae</taxon>
        <taxon>Racocetra</taxon>
    </lineage>
</organism>
<evidence type="ECO:0000313" key="1">
    <source>
        <dbReference type="EMBL" id="CAG8836612.1"/>
    </source>
</evidence>
<dbReference type="Proteomes" id="UP000789920">
    <property type="component" value="Unassembled WGS sequence"/>
</dbReference>
<protein>
    <submittedName>
        <fullName evidence="1">9383_t:CDS:1</fullName>
    </submittedName>
</protein>
<feature type="non-terminal residue" evidence="1">
    <location>
        <position position="1"/>
    </location>
</feature>
<evidence type="ECO:0000313" key="2">
    <source>
        <dbReference type="Proteomes" id="UP000789920"/>
    </source>
</evidence>
<comment type="caution">
    <text evidence="1">The sequence shown here is derived from an EMBL/GenBank/DDBJ whole genome shotgun (WGS) entry which is preliminary data.</text>
</comment>
<dbReference type="EMBL" id="CAJVQC010115243">
    <property type="protein sequence ID" value="CAG8836612.1"/>
    <property type="molecule type" value="Genomic_DNA"/>
</dbReference>
<feature type="non-terminal residue" evidence="1">
    <location>
        <position position="101"/>
    </location>
</feature>